<dbReference type="InterPro" id="IPR029017">
    <property type="entry name" value="Enolase-like_N"/>
</dbReference>
<evidence type="ECO:0000259" key="6">
    <source>
        <dbReference type="SMART" id="SM00922"/>
    </source>
</evidence>
<dbReference type="SFLD" id="SFLDG00180">
    <property type="entry name" value="muconate_cycloisomerase"/>
    <property type="match status" value="1"/>
</dbReference>
<evidence type="ECO:0000256" key="4">
    <source>
        <dbReference type="ARBA" id="ARBA00023235"/>
    </source>
</evidence>
<dbReference type="InterPro" id="IPR029065">
    <property type="entry name" value="Enolase_C-like"/>
</dbReference>
<evidence type="ECO:0000256" key="2">
    <source>
        <dbReference type="ARBA" id="ARBA00022723"/>
    </source>
</evidence>
<keyword evidence="4 5" id="KW-0413">Isomerase</keyword>
<name>A0ABW6D8T3_9BACT</name>
<dbReference type="Gene3D" id="3.20.20.120">
    <property type="entry name" value="Enolase-like C-terminal domain"/>
    <property type="match status" value="1"/>
</dbReference>
<protein>
    <recommendedName>
        <fullName evidence="5">Dipeptide epimerase</fullName>
        <ecNumber evidence="5">5.1.1.-</ecNumber>
    </recommendedName>
</protein>
<dbReference type="SFLD" id="SFLDF00009">
    <property type="entry name" value="o-succinylbenzoate_synthase"/>
    <property type="match status" value="1"/>
</dbReference>
<evidence type="ECO:0000313" key="8">
    <source>
        <dbReference type="Proteomes" id="UP001598138"/>
    </source>
</evidence>
<gene>
    <name evidence="7" type="ORF">U0R10_01720</name>
</gene>
<keyword evidence="2 5" id="KW-0479">Metal-binding</keyword>
<dbReference type="InterPro" id="IPR013341">
    <property type="entry name" value="Mandelate_racemase_N_dom"/>
</dbReference>
<dbReference type="CDD" id="cd03319">
    <property type="entry name" value="L-Ala-DL-Glu_epimerase"/>
    <property type="match status" value="1"/>
</dbReference>
<dbReference type="SUPFAM" id="SSF54826">
    <property type="entry name" value="Enolase N-terminal domain-like"/>
    <property type="match status" value="1"/>
</dbReference>
<dbReference type="EMBL" id="JBBKXZ010000001">
    <property type="protein sequence ID" value="MFD3393329.1"/>
    <property type="molecule type" value="Genomic_DNA"/>
</dbReference>
<dbReference type="PANTHER" id="PTHR48080">
    <property type="entry name" value="D-GALACTONATE DEHYDRATASE-RELATED"/>
    <property type="match status" value="1"/>
</dbReference>
<dbReference type="RefSeq" id="WP_377981955.1">
    <property type="nucleotide sequence ID" value="NZ_JBBKXZ010000001.1"/>
</dbReference>
<feature type="domain" description="Mandelate racemase/muconate lactonizing enzyme C-terminal" evidence="6">
    <location>
        <begin position="137"/>
        <end position="226"/>
    </location>
</feature>
<dbReference type="PANTHER" id="PTHR48080:SF3">
    <property type="entry name" value="ENOLASE SUPERFAMILY MEMBER DDB_G0284701"/>
    <property type="match status" value="1"/>
</dbReference>
<organism evidence="7 8">
    <name type="scientific">Aquirufa avitistagni</name>
    <dbReference type="NCBI Taxonomy" id="3104728"/>
    <lineage>
        <taxon>Bacteria</taxon>
        <taxon>Pseudomonadati</taxon>
        <taxon>Bacteroidota</taxon>
        <taxon>Cytophagia</taxon>
        <taxon>Cytophagales</taxon>
        <taxon>Flectobacillaceae</taxon>
        <taxon>Aquirufa</taxon>
    </lineage>
</organism>
<evidence type="ECO:0000313" key="7">
    <source>
        <dbReference type="EMBL" id="MFD3393329.1"/>
    </source>
</evidence>
<dbReference type="SUPFAM" id="SSF51604">
    <property type="entry name" value="Enolase C-terminal domain-like"/>
    <property type="match status" value="1"/>
</dbReference>
<dbReference type="InterPro" id="IPR034603">
    <property type="entry name" value="Dipeptide_epimerase"/>
</dbReference>
<keyword evidence="3 5" id="KW-0460">Magnesium</keyword>
<evidence type="ECO:0000256" key="3">
    <source>
        <dbReference type="ARBA" id="ARBA00022842"/>
    </source>
</evidence>
<comment type="similarity">
    <text evidence="1 5">Belongs to the mandelate racemase/muconate lactonizing enzyme family.</text>
</comment>
<dbReference type="SMART" id="SM00922">
    <property type="entry name" value="MR_MLE"/>
    <property type="match status" value="1"/>
</dbReference>
<evidence type="ECO:0000256" key="1">
    <source>
        <dbReference type="ARBA" id="ARBA00008031"/>
    </source>
</evidence>
<dbReference type="Proteomes" id="UP001598138">
    <property type="component" value="Unassembled WGS sequence"/>
</dbReference>
<proteinExistence type="inferred from homology"/>
<reference evidence="7 8" key="1">
    <citation type="submission" date="2024-03" db="EMBL/GenBank/DDBJ databases">
        <title>Aquirufa genome sequencing.</title>
        <authorList>
            <person name="Pitt A."/>
            <person name="Hahn M.W."/>
        </authorList>
    </citation>
    <scope>NUCLEOTIDE SEQUENCE [LARGE SCALE GENOMIC DNA]</scope>
    <source>
        <strain evidence="7 8">OSTEICH-129V</strain>
    </source>
</reference>
<dbReference type="EC" id="5.1.1.-" evidence="5"/>
<comment type="caution">
    <text evidence="7">The sequence shown here is derived from an EMBL/GenBank/DDBJ whole genome shotgun (WGS) entry which is preliminary data.</text>
</comment>
<dbReference type="SFLD" id="SFLDS00001">
    <property type="entry name" value="Enolase"/>
    <property type="match status" value="1"/>
</dbReference>
<sequence>MELKLHQFDLPLKHTFTITHESRDVQPTLIVELTWHGKSGFGEATETPYYGVTMEKMVAQVESIRHLLPHDILPHPTDFWKMLSKTLLDDHPFALCALDVAYWDLWGKTHDKPLYEIWGLDISKNPITDYTIGMDTLEKMVAKMREMPFPLYKVKLGTDDDLEIVEALRKETDAVFRVDANTAWTPEQTIYFAPELEKLGVEFIEQPLKADNWEGMRKVFKESVLPIIADESCILEEDVAKCAGFFHGVNIKLMKCGGLSPALRMIKEAKSLGLKVMVGCMTESTIGCSAIAHLLPLLDYVDMDGCLLVDDQISRGITIDYGTVSYAKAAGTGAELIRK</sequence>
<dbReference type="InterPro" id="IPR034593">
    <property type="entry name" value="DgoD-like"/>
</dbReference>
<accession>A0ABW6D8T3</accession>
<dbReference type="Gene3D" id="3.30.390.10">
    <property type="entry name" value="Enolase-like, N-terminal domain"/>
    <property type="match status" value="1"/>
</dbReference>
<keyword evidence="8" id="KW-1185">Reference proteome</keyword>
<comment type="cofactor">
    <cofactor evidence="5">
        <name>Mg(2+)</name>
        <dbReference type="ChEBI" id="CHEBI:18420"/>
    </cofactor>
    <text evidence="5">Binds 1 Mg(2+) ion per subunit.</text>
</comment>
<dbReference type="Pfam" id="PF13378">
    <property type="entry name" value="MR_MLE_C"/>
    <property type="match status" value="1"/>
</dbReference>
<dbReference type="Pfam" id="PF02746">
    <property type="entry name" value="MR_MLE_N"/>
    <property type="match status" value="1"/>
</dbReference>
<dbReference type="InterPro" id="IPR036849">
    <property type="entry name" value="Enolase-like_C_sf"/>
</dbReference>
<dbReference type="InterPro" id="IPR013342">
    <property type="entry name" value="Mandelate_racemase_C"/>
</dbReference>
<evidence type="ECO:0000256" key="5">
    <source>
        <dbReference type="RuleBase" id="RU366006"/>
    </source>
</evidence>